<sequence>MEHDGYIAIRMMIISICTRRATLFAGLLVCFISLVAFTVDINSLSEQLLDSKLRGTFLSNIDTALDCSKSHACSIMDSINPDLLVVSVCTGNTTQRYGGLTTSSLNLMAHSHHFKTVVLRETPASPRHARWSKVEIAERLINSIPASQAEIIMVLDCDAMFATLDINPRERVASLLEGKTFLAANHQHEHNAECARADDKFVIDQLIAYDQNVSAIQNCVPNSGSWAVRNNAKGAELIHEWLKSYDLGDKEKGQFWMRKETNLFLFDQGGFIKHIWKRYYKEIQLVSGFEFNRRVNFISRKIANSSSNNPLFKESFIVHGVGHGDKFKFLVPYYKDLVLQSTGDLR</sequence>
<accession>A0A0L0G515</accession>
<reference evidence="2 3" key="1">
    <citation type="submission" date="2011-02" db="EMBL/GenBank/DDBJ databases">
        <title>The Genome Sequence of Sphaeroforma arctica JP610.</title>
        <authorList>
            <consortium name="The Broad Institute Genome Sequencing Platform"/>
            <person name="Russ C."/>
            <person name="Cuomo C."/>
            <person name="Young S.K."/>
            <person name="Zeng Q."/>
            <person name="Gargeya S."/>
            <person name="Alvarado L."/>
            <person name="Berlin A."/>
            <person name="Chapman S.B."/>
            <person name="Chen Z."/>
            <person name="Freedman E."/>
            <person name="Gellesch M."/>
            <person name="Goldberg J."/>
            <person name="Griggs A."/>
            <person name="Gujja S."/>
            <person name="Heilman E."/>
            <person name="Heiman D."/>
            <person name="Howarth C."/>
            <person name="Mehta T."/>
            <person name="Neiman D."/>
            <person name="Pearson M."/>
            <person name="Roberts A."/>
            <person name="Saif S."/>
            <person name="Shea T."/>
            <person name="Shenoy N."/>
            <person name="Sisk P."/>
            <person name="Stolte C."/>
            <person name="Sykes S."/>
            <person name="White J."/>
            <person name="Yandava C."/>
            <person name="Burger G."/>
            <person name="Gray M.W."/>
            <person name="Holland P.W.H."/>
            <person name="King N."/>
            <person name="Lang F.B.F."/>
            <person name="Roger A.J."/>
            <person name="Ruiz-Trillo I."/>
            <person name="Haas B."/>
            <person name="Nusbaum C."/>
            <person name="Birren B."/>
        </authorList>
    </citation>
    <scope>NUCLEOTIDE SEQUENCE [LARGE SCALE GENOMIC DNA]</scope>
    <source>
        <strain evidence="2 3">JP610</strain>
    </source>
</reference>
<feature type="transmembrane region" description="Helical" evidence="1">
    <location>
        <begin position="21"/>
        <end position="39"/>
    </location>
</feature>
<evidence type="ECO:0008006" key="4">
    <source>
        <dbReference type="Google" id="ProtNLM"/>
    </source>
</evidence>
<organism evidence="2 3">
    <name type="scientific">Sphaeroforma arctica JP610</name>
    <dbReference type="NCBI Taxonomy" id="667725"/>
    <lineage>
        <taxon>Eukaryota</taxon>
        <taxon>Ichthyosporea</taxon>
        <taxon>Ichthyophonida</taxon>
        <taxon>Sphaeroforma</taxon>
    </lineage>
</organism>
<gene>
    <name evidence="2" type="ORF">SARC_04405</name>
</gene>
<protein>
    <recommendedName>
        <fullName evidence="4">Nucleotide-diphospho-sugar transferase domain-containing protein</fullName>
    </recommendedName>
</protein>
<evidence type="ECO:0000256" key="1">
    <source>
        <dbReference type="SAM" id="Phobius"/>
    </source>
</evidence>
<evidence type="ECO:0000313" key="2">
    <source>
        <dbReference type="EMBL" id="KNC83353.1"/>
    </source>
</evidence>
<keyword evidence="1" id="KW-1133">Transmembrane helix</keyword>
<keyword evidence="1" id="KW-0812">Transmembrane</keyword>
<proteinExistence type="predicted"/>
<evidence type="ECO:0000313" key="3">
    <source>
        <dbReference type="Proteomes" id="UP000054560"/>
    </source>
</evidence>
<dbReference type="InterPro" id="IPR029044">
    <property type="entry name" value="Nucleotide-diphossugar_trans"/>
</dbReference>
<name>A0A0L0G515_9EUKA</name>
<dbReference type="AlphaFoldDB" id="A0A0L0G515"/>
<keyword evidence="3" id="KW-1185">Reference proteome</keyword>
<dbReference type="Proteomes" id="UP000054560">
    <property type="component" value="Unassembled WGS sequence"/>
</dbReference>
<dbReference type="GeneID" id="25904909"/>
<dbReference type="EMBL" id="KQ241841">
    <property type="protein sequence ID" value="KNC83353.1"/>
    <property type="molecule type" value="Genomic_DNA"/>
</dbReference>
<dbReference type="RefSeq" id="XP_014157255.1">
    <property type="nucleotide sequence ID" value="XM_014301780.1"/>
</dbReference>
<dbReference type="Gene3D" id="3.90.550.10">
    <property type="entry name" value="Spore Coat Polysaccharide Biosynthesis Protein SpsA, Chain A"/>
    <property type="match status" value="1"/>
</dbReference>
<keyword evidence="1" id="KW-0472">Membrane</keyword>